<feature type="compositionally biased region" description="Polar residues" evidence="1">
    <location>
        <begin position="1"/>
        <end position="14"/>
    </location>
</feature>
<feature type="compositionally biased region" description="Basic and acidic residues" evidence="1">
    <location>
        <begin position="75"/>
        <end position="86"/>
    </location>
</feature>
<evidence type="ECO:0000256" key="1">
    <source>
        <dbReference type="SAM" id="MobiDB-lite"/>
    </source>
</evidence>
<gene>
    <name evidence="2" type="primary">tra</name>
</gene>
<evidence type="ECO:0000313" key="2">
    <source>
        <dbReference type="EMBL" id="AGE31794.1"/>
    </source>
</evidence>
<feature type="compositionally biased region" description="Basic residues" evidence="1">
    <location>
        <begin position="109"/>
        <end position="124"/>
    </location>
</feature>
<reference evidence="2" key="1">
    <citation type="journal article" date="2013" name="PLoS ONE">
        <title>Conservation and Sex-Specific Splicing of the transformer Gene in the Calliphorids Cochliomyia hominivorax, Cochliomyia macellaria and Lucilia sericata.</title>
        <authorList>
            <person name="Li F."/>
            <person name="Vensko S.P.II."/>
            <person name="Belikoff E.J."/>
            <person name="Scott M.J."/>
        </authorList>
    </citation>
    <scope>NUCLEOTIDE SEQUENCE</scope>
</reference>
<dbReference type="AlphaFoldDB" id="M1GNC6"/>
<feature type="region of interest" description="Disordered" evidence="1">
    <location>
        <begin position="1"/>
        <end position="32"/>
    </location>
</feature>
<protein>
    <submittedName>
        <fullName evidence="2">Transformer</fullName>
    </submittedName>
</protein>
<organism evidence="2">
    <name type="scientific">Cochliomyia macellaria</name>
    <name type="common">Secondary screw-worm</name>
    <dbReference type="NCBI Taxonomy" id="66361"/>
    <lineage>
        <taxon>Eukaryota</taxon>
        <taxon>Metazoa</taxon>
        <taxon>Ecdysozoa</taxon>
        <taxon>Arthropoda</taxon>
        <taxon>Hexapoda</taxon>
        <taxon>Insecta</taxon>
        <taxon>Pterygota</taxon>
        <taxon>Neoptera</taxon>
        <taxon>Endopterygota</taxon>
        <taxon>Diptera</taxon>
        <taxon>Brachycera</taxon>
        <taxon>Muscomorpha</taxon>
        <taxon>Oestroidea</taxon>
        <taxon>Calliphoridae</taxon>
        <taxon>Chrysomyinae</taxon>
        <taxon>Cochliomyia</taxon>
    </lineage>
</organism>
<feature type="compositionally biased region" description="Basic and acidic residues" evidence="1">
    <location>
        <begin position="125"/>
        <end position="144"/>
    </location>
</feature>
<feature type="compositionally biased region" description="Basic residues" evidence="1">
    <location>
        <begin position="158"/>
        <end position="175"/>
    </location>
</feature>
<feature type="compositionally biased region" description="Basic and acidic residues" evidence="1">
    <location>
        <begin position="176"/>
        <end position="193"/>
    </location>
</feature>
<sequence length="413" mass="47407">MDSNITGLSASSTLGGPKFKIHQSIPSGSVKRGPHAIVRSVELNDCIEIQRRCGEGSIPLFDRHDITVNQTINESNDKKTNHEHHTGGKSKTNRRSSSRESSSPERYRHRDIKKHSSSSMSGRRKTPERTARSERPNNNRDHHSYNLKCSSSNTKTDKYRRKDRSKSRTPSPNKKKPVEKVPYYRDEQREKDRLKRLHGRSCSRSPPPTSRSSARKYSPATKRRIESPPRRRRSRSRDRHRKYSPHRSSRRDYRTHRSSRSRSRSRTRSPSRRERHKHYSRSSRERDKEHKEDANNRNTAILPPTPQFILPVAVPADYAAAAAAYSFPGWTAAPQLAWHPGHHRPPAAAAPFPMVPMLPALRPPPHQASYAGLPPALAYPPITPPYRPHIPQRYPPPRHNTNSYHSRPKKPTS</sequence>
<name>M1GNC6_COCMA</name>
<feature type="region of interest" description="Disordered" evidence="1">
    <location>
        <begin position="381"/>
        <end position="413"/>
    </location>
</feature>
<accession>M1GNC6</accession>
<feature type="region of interest" description="Disordered" evidence="1">
    <location>
        <begin position="72"/>
        <end position="303"/>
    </location>
</feature>
<feature type="compositionally biased region" description="Pro residues" evidence="1">
    <location>
        <begin position="381"/>
        <end position="398"/>
    </location>
</feature>
<dbReference type="EMBL" id="JX315619">
    <property type="protein sequence ID" value="AGE31794.1"/>
    <property type="molecule type" value="Genomic_DNA"/>
</dbReference>
<feature type="compositionally biased region" description="Basic and acidic residues" evidence="1">
    <location>
        <begin position="282"/>
        <end position="295"/>
    </location>
</feature>
<feature type="compositionally biased region" description="Basic residues" evidence="1">
    <location>
        <begin position="87"/>
        <end position="96"/>
    </location>
</feature>
<feature type="compositionally biased region" description="Basic residues" evidence="1">
    <location>
        <begin position="230"/>
        <end position="281"/>
    </location>
</feature>
<proteinExistence type="predicted"/>